<dbReference type="Gene3D" id="3.40.50.10330">
    <property type="entry name" value="Probable inorganic polyphosphate/atp-NAD kinase, domain 1"/>
    <property type="match status" value="1"/>
</dbReference>
<evidence type="ECO:0000313" key="3">
    <source>
        <dbReference type="WBParaSite" id="TREG1_69940.1"/>
    </source>
</evidence>
<dbReference type="InterPro" id="IPR017438">
    <property type="entry name" value="ATP-NAD_kinase_N"/>
</dbReference>
<keyword evidence="2" id="KW-1185">Reference proteome</keyword>
<proteinExistence type="predicted"/>
<dbReference type="GO" id="GO:0016020">
    <property type="term" value="C:membrane"/>
    <property type="evidence" value="ECO:0007669"/>
    <property type="project" value="GOC"/>
</dbReference>
<dbReference type="InterPro" id="IPR057465">
    <property type="entry name" value="CERK_PH"/>
</dbReference>
<dbReference type="InterPro" id="IPR001206">
    <property type="entry name" value="Diacylglycerol_kinase_cat_dom"/>
</dbReference>
<dbReference type="PROSITE" id="PS50146">
    <property type="entry name" value="DAGK"/>
    <property type="match status" value="1"/>
</dbReference>
<protein>
    <recommendedName>
        <fullName evidence="1">DAGKc domain-containing protein</fullName>
    </recommendedName>
</protein>
<dbReference type="SMART" id="SM00046">
    <property type="entry name" value="DAGKc"/>
    <property type="match status" value="1"/>
</dbReference>
<dbReference type="GO" id="GO:0001729">
    <property type="term" value="F:ceramide kinase activity"/>
    <property type="evidence" value="ECO:0007669"/>
    <property type="project" value="TreeGrafter"/>
</dbReference>
<dbReference type="WBParaSite" id="TREG1_69940.1">
    <property type="protein sequence ID" value="TREG1_69940.1"/>
    <property type="gene ID" value="TREG1_69940"/>
</dbReference>
<dbReference type="SUPFAM" id="SSF111331">
    <property type="entry name" value="NAD kinase/diacylglycerol kinase-like"/>
    <property type="match status" value="1"/>
</dbReference>
<evidence type="ECO:0000313" key="2">
    <source>
        <dbReference type="Proteomes" id="UP000050795"/>
    </source>
</evidence>
<dbReference type="Pfam" id="PF19280">
    <property type="entry name" value="CERK_C"/>
    <property type="match status" value="1"/>
</dbReference>
<name>A0AA85KAH7_TRIRE</name>
<dbReference type="Proteomes" id="UP000050795">
    <property type="component" value="Unassembled WGS sequence"/>
</dbReference>
<dbReference type="AlphaFoldDB" id="A0AA85KAH7"/>
<evidence type="ECO:0000259" key="1">
    <source>
        <dbReference type="PROSITE" id="PS50146"/>
    </source>
</evidence>
<dbReference type="InterPro" id="IPR050187">
    <property type="entry name" value="Lipid_Phosphate_FormReg"/>
</dbReference>
<dbReference type="Pfam" id="PF25382">
    <property type="entry name" value="PH_CERK"/>
    <property type="match status" value="1"/>
</dbReference>
<dbReference type="Pfam" id="PF00781">
    <property type="entry name" value="DAGK_cat"/>
    <property type="match status" value="1"/>
</dbReference>
<dbReference type="InterPro" id="IPR016064">
    <property type="entry name" value="NAD/diacylglycerol_kinase_sf"/>
</dbReference>
<organism evidence="2 3">
    <name type="scientific">Trichobilharzia regenti</name>
    <name type="common">Nasal bird schistosome</name>
    <dbReference type="NCBI Taxonomy" id="157069"/>
    <lineage>
        <taxon>Eukaryota</taxon>
        <taxon>Metazoa</taxon>
        <taxon>Spiralia</taxon>
        <taxon>Lophotrochozoa</taxon>
        <taxon>Platyhelminthes</taxon>
        <taxon>Trematoda</taxon>
        <taxon>Digenea</taxon>
        <taxon>Strigeidida</taxon>
        <taxon>Schistosomatoidea</taxon>
        <taxon>Schistosomatidae</taxon>
        <taxon>Trichobilharzia</taxon>
    </lineage>
</organism>
<accession>A0AA85KAH7</accession>
<dbReference type="InterPro" id="IPR045363">
    <property type="entry name" value="CERK_C"/>
</dbReference>
<feature type="domain" description="DAGKc" evidence="1">
    <location>
        <begin position="132"/>
        <end position="285"/>
    </location>
</feature>
<dbReference type="Gene3D" id="2.60.200.40">
    <property type="match status" value="1"/>
</dbReference>
<dbReference type="PANTHER" id="PTHR12358:SF111">
    <property type="entry name" value="CERAMIDE KINASE, ISOFORM A"/>
    <property type="match status" value="1"/>
</dbReference>
<sequence length="736" mass="82301">MCITVGSLHRLRDKRLYPCIVGLTENEILWRTIGRASNRDVKPIKHISFKHFVGVSSLKHIGDLKDSNKVCKSLRKKDEYFEHTRGFVIWSIRKAEKSNWKVSHTAFYCEHEEQVPKWTDALDRSLQKINSSRPRNLLVFINPFGGAKKSQEIYANQVAPLFHIAKIETKVIVTTRRGHLTDYLLENVLDSYDGVVCVGGDGFLAEAVQGLLLHERRKANLPLFVDHKPGEIELKPKIPLGVIPAGSTDAACFSIHGTNDVVTAALHIIAGDDIGLDVVSVHAGGNGAFIRYALTMLGYGFHADLLRNDDKLRWMGPHRYDYSGFKTFLQHASYYGEVSFLPCSDPNNKSSNGTVCYSGCSVCNSDVSGKLVVDVDTLAVNCSHTKSTDVTVTNECNYHLPNKSSLHSARSNSDLSSTSVSLENSLQSITYSQAIIDHSSMDSDLGQSISSTSDNRPIREIPQSDLQCNKHSIGDDTSNPQKNTSKVKIQSLDSNLLMKCTPKGLNEGWHTIRSNFLAVNACIQSCRCARAVCGPAPWAHLGDGCLDLILVRKCSQLEFLRYLMRIAKNRHMTPEENPFNFPFITVQKVRAFRFVAYNNHSTYVDDSVEKHLNDRQNVVIDCGKAHNDELKSTTDDSFTQPQPLPHHSHLCIKNSSCTHKSSSQSYKKTSLWCCDGELIQKSNIICFVHRKLIRCFGRGPENDASAVGSHLNMILEKQGFYKRIFESMEKGNNTYE</sequence>
<reference evidence="3" key="2">
    <citation type="submission" date="2023-11" db="UniProtKB">
        <authorList>
            <consortium name="WormBaseParasite"/>
        </authorList>
    </citation>
    <scope>IDENTIFICATION</scope>
</reference>
<reference evidence="2" key="1">
    <citation type="submission" date="2022-06" db="EMBL/GenBank/DDBJ databases">
        <authorList>
            <person name="Berger JAMES D."/>
            <person name="Berger JAMES D."/>
        </authorList>
    </citation>
    <scope>NUCLEOTIDE SEQUENCE [LARGE SCALE GENOMIC DNA]</scope>
</reference>
<dbReference type="GO" id="GO:0006672">
    <property type="term" value="P:ceramide metabolic process"/>
    <property type="evidence" value="ECO:0007669"/>
    <property type="project" value="TreeGrafter"/>
</dbReference>
<dbReference type="PANTHER" id="PTHR12358">
    <property type="entry name" value="SPHINGOSINE KINASE"/>
    <property type="match status" value="1"/>
</dbReference>